<reference evidence="1" key="1">
    <citation type="submission" date="2022-04" db="EMBL/GenBank/DDBJ databases">
        <title>Jade perch genome.</title>
        <authorList>
            <person name="Chao B."/>
        </authorList>
    </citation>
    <scope>NUCLEOTIDE SEQUENCE</scope>
    <source>
        <strain evidence="1">CB-2022</strain>
    </source>
</reference>
<name>A0ACB8WG79_9TELE</name>
<sequence length="2176" mass="238024">MAAELGSYKQAHTSSPPLTLGNSRVVEGPAPLKELGSRAQAMRGEYSLAPSCACLSFLLVSFNVLYFPLVQSLDPLPMHGRDLGVNADDLVETPGLEQEAKQEILENKDVVVQHVNIQGLGRTKEDLLGYEISDVFQAKNLIDVMKKAHIARQRLLRLGIFKEVEVLIDTSEGTDALPNGLDVTFEVTEIKRLTGSYNTMVGNNEGSMVLGLKLPNMLGRAEKLTFQFSYGTKETSYGLSFFKPQPGHFERNLTLNMYKVTGQFPWSSLKETDRGLSAEFNFPLGVTNHMLKWEGVWRDLGCLARSASFAVREESGHTLKSALLHTVSVDSRNSAIFPSRGALVRINQELAGYTGGDASFLKEDIELQFNRRLFWDSVLSASLWGGILYPIGGQPSCIADRFYLGGPTSVRGFGMYSIGPQSEGDYLGGEAYWAGGMHLYTPLPFRPGKGGFGDLFRTHFFLNAGNLCNLNYGDGPRAHLQKLAECIRWSYGVGIVLRLGNIARLELNYCVPMGVQSGDRYTSCYSTLSYMNNKGYVMVSSLEQEFASCNLSTPQYLSSGSDATHYYQNKLKLAIIGQSLFGQEVYSNLRKQGHKVVGVFTVPDKDGKADPLAVAAEKDGTPLFKFPRWRVKGKPIPEVVDAYKAVGAELNVMPFCSQFIPMNIINHPKHGSIVYHPSILPLHRGASAINCHQDCKKQADDEILWFPNRTPSSPWLRLEILSIKIMNRTGGLVTKGNPAGVQHALGTGLTYCRQCEPSSCSGRTETEQPLAKGPGPHTRGALPTEYHEGHSRMPSPDPQNTCGLVGQTPINPQAPCGGYRAGPVFHDRDENRIVPPESEGRLSDQILLSSTQGGSHPPRRLATEELARNYLSDFGLGDGRVHLRVPSLRFLIGRQVGGIERRSSKYFFHHPTMSPVEVNSSPPALQTVLAEYCFPLSEAPDGLPEFLRGRPIVLLHGLTRTPPRPEFLPPGPSGLRLAWPAGTCQLRQESHRPTWSDRTPSSASLTSRVHHRVRGLPPRQAPETLTPKSTTSNCRVDNGGREHGPLGLNVPSLPRNLTLIHGDKKAGFTVFWADDGLDTGPILLQRECAVEPNDTVDTLYNRFLFPEGIKAMVESVQFIADGKAPRVPQTEEGASYEGIQKKSNAKVNLVQPAEAIHNWIRGHDKVPGAWTVIDGQSVTLYGSSMLRGSIPAGQPLELEGASQPGLVTKNGLVMYGTDGKALLVKNLQFEDGKMIPASKYFSSGESSSVELSNDEKKMAGEIGASKLLDDSKIWKGILSNVPHIEDTTDFFKSGAASMDVVRLVEEVKQKCASIQLQTEDVYMATTFQDFIQMLVRKLRGEDQEDELVIDYATKEVNNMTVKMPYQCFINGKFEDAENGKTYNTVNPTDGSVICKVSYASVGDVDRAVAAAKDAYDNGPWGRMNPRDRGGLLYKLADLIEEHQEELATIESIDSGAVYTLALKTHVGMSIQTFRYFAGWCDKIQGKTIPINQARPNRNLTFTKKEPLGVCAIVIPWNYPLMMLAWKSAACLAGGNTLVLKPAQSPSLNLHLTVVEGFVCPNDPRSYVVGGNYAPGRVSCKWQTGPRMTGRQTKSSSQAHHEPTRTVQTSPGLVRYRGPTLEPGLGLGLAGEAPGGRAHGTQPGSARNGDTWARLPVGSPPAGRSMRGRCNVVWYVAVMAGGLGRPNPWTAKTLAIGTWNVTSLGGKEPELVREVERYRLEIVGLTSTHSLGSGTQLLERGWTLHYSGVAQGLPFVTGPVLDRKVEEFKYLGVLFTSEGKMEREIDRRIGAASAVMRSVYRTVVVTPLTALKFAELTVKAGIPKGVVNILPGSGGMVGQRLSDHPDIRKLGFTGSTPIGKQIMKSCAVSNLKKVSLELGGKSPLIIFSDCDMDKAVRMGMSSVYFNKGENCIAAGRLFVEDSIHDEFISRVVGEIKKMKIGDPLDRSTDHGPQNHKAHLDKLLEYCEIGMKEGATLVYGGQQVDRPGYFMEPTVFTDVEDHMFIAKEESFGPIMVVSKFKDGDVDGVLQRANDTEYGLASGVFTRDINKAMYVSERLEAGTVFVNTYNKTDVASPFGGFKQSGFGKDLGEYGHIIDMNVMVEHLAEHEKFCTEPDILWSASEVVGDPVHQLGVHSHPAQLVPKQSGLDGIEGTGEVQEKNPHCAASLIQMGVGSMEQ</sequence>
<evidence type="ECO:0000313" key="2">
    <source>
        <dbReference type="Proteomes" id="UP000831701"/>
    </source>
</evidence>
<comment type="caution">
    <text evidence="1">The sequence shown here is derived from an EMBL/GenBank/DDBJ whole genome shotgun (WGS) entry which is preliminary data.</text>
</comment>
<accession>A0ACB8WG79</accession>
<organism evidence="1 2">
    <name type="scientific">Scortum barcoo</name>
    <name type="common">barcoo grunter</name>
    <dbReference type="NCBI Taxonomy" id="214431"/>
    <lineage>
        <taxon>Eukaryota</taxon>
        <taxon>Metazoa</taxon>
        <taxon>Chordata</taxon>
        <taxon>Craniata</taxon>
        <taxon>Vertebrata</taxon>
        <taxon>Euteleostomi</taxon>
        <taxon>Actinopterygii</taxon>
        <taxon>Neopterygii</taxon>
        <taxon>Teleostei</taxon>
        <taxon>Neoteleostei</taxon>
        <taxon>Acanthomorphata</taxon>
        <taxon>Eupercaria</taxon>
        <taxon>Centrarchiformes</taxon>
        <taxon>Terapontoidei</taxon>
        <taxon>Terapontidae</taxon>
        <taxon>Scortum</taxon>
    </lineage>
</organism>
<proteinExistence type="predicted"/>
<dbReference type="Proteomes" id="UP000831701">
    <property type="component" value="Chromosome 10"/>
</dbReference>
<keyword evidence="2" id="KW-1185">Reference proteome</keyword>
<protein>
    <submittedName>
        <fullName evidence="1">Uncharacterized protein</fullName>
    </submittedName>
</protein>
<gene>
    <name evidence="1" type="ORF">L3Q82_009689</name>
</gene>
<evidence type="ECO:0000313" key="1">
    <source>
        <dbReference type="EMBL" id="KAI3367055.1"/>
    </source>
</evidence>
<feature type="non-terminal residue" evidence="1">
    <location>
        <position position="2176"/>
    </location>
</feature>
<dbReference type="EMBL" id="CM041540">
    <property type="protein sequence ID" value="KAI3367055.1"/>
    <property type="molecule type" value="Genomic_DNA"/>
</dbReference>